<sequence>MNDATSAAQDIRTQIIWSRMIAAVEEQARSLIRAGFSTSTREAGDVSAGVFNPEGEMLAQAVTGTPGHINSMARSVRHFLDVFPAETMQPGDAYITNDPWKATGHLTDLTVVTPVHRDGRMIALFACTTHVVDIGGNGPSPESRHVFGEGLFIPIMKIADRGTMNDVLLQIIRANVREPVQVEGDVFALVACNEIGGRRLQQILDEYGLADLDEVGRSILETSGRAMRRAIAALPRGTWRNHIRIDGYESPIDLVAAVTVTADEILIDMEGTSGLSAFGINCPLCYTEAYAAFGVKCLVAPALPNNAATLACIRITAPEDCIANAPFPRPVVARSTIGMFLPDLVFGCFEQALKDTVPAESTGCLWNIRLGSAGGGGHTPFMVTSFHSGGAGARPADDGLSATPFPSGIRNVPVEVTEAITSLVVWEKAYRPDSGGAGRWRGGLGQTMVIGNRAPQPLTLYARFERVENPARGRQGGQPGASGAVSLASGTRLKAKGMQAIPPGDAVIIAMPGGGGYGDPASRDPDLVARDVLLGFVTAAAAQAEYKVVLHADGAVDADATARLRAG</sequence>
<proteinExistence type="predicted"/>
<evidence type="ECO:0000313" key="2">
    <source>
        <dbReference type="EMBL" id="MBW6399100.1"/>
    </source>
</evidence>
<keyword evidence="3" id="KW-1185">Reference proteome</keyword>
<dbReference type="InterPro" id="IPR003692">
    <property type="entry name" value="Hydantoinase_B"/>
</dbReference>
<gene>
    <name evidence="2" type="ORF">KPL78_14655</name>
</gene>
<dbReference type="RefSeq" id="WP_219763682.1">
    <property type="nucleotide sequence ID" value="NZ_JAHYBZ010000004.1"/>
</dbReference>
<dbReference type="PANTHER" id="PTHR11365:SF23">
    <property type="entry name" value="HYPOTHETICAL 5-OXOPROLINASE (EUROFUNG)-RELATED"/>
    <property type="match status" value="1"/>
</dbReference>
<protein>
    <submittedName>
        <fullName evidence="2">Hydantoinase B/oxoprolinase family protein</fullName>
    </submittedName>
</protein>
<organism evidence="2 3">
    <name type="scientific">Roseomonas alba</name>
    <dbReference type="NCBI Taxonomy" id="2846776"/>
    <lineage>
        <taxon>Bacteria</taxon>
        <taxon>Pseudomonadati</taxon>
        <taxon>Pseudomonadota</taxon>
        <taxon>Alphaproteobacteria</taxon>
        <taxon>Acetobacterales</taxon>
        <taxon>Roseomonadaceae</taxon>
        <taxon>Roseomonas</taxon>
    </lineage>
</organism>
<comment type="caution">
    <text evidence="2">The sequence shown here is derived from an EMBL/GenBank/DDBJ whole genome shotgun (WGS) entry which is preliminary data.</text>
</comment>
<evidence type="ECO:0000259" key="1">
    <source>
        <dbReference type="Pfam" id="PF02538"/>
    </source>
</evidence>
<dbReference type="EMBL" id="JAHYBZ010000004">
    <property type="protein sequence ID" value="MBW6399100.1"/>
    <property type="molecule type" value="Genomic_DNA"/>
</dbReference>
<dbReference type="InterPro" id="IPR045079">
    <property type="entry name" value="Oxoprolinase-like"/>
</dbReference>
<dbReference type="PANTHER" id="PTHR11365">
    <property type="entry name" value="5-OXOPROLINASE RELATED"/>
    <property type="match status" value="1"/>
</dbReference>
<evidence type="ECO:0000313" key="3">
    <source>
        <dbReference type="Proteomes" id="UP001196565"/>
    </source>
</evidence>
<name>A0ABS7A9X7_9PROT</name>
<accession>A0ABS7A9X7</accession>
<reference evidence="2 3" key="1">
    <citation type="submission" date="2021-07" db="EMBL/GenBank/DDBJ databases">
        <authorList>
            <person name="So Y."/>
        </authorList>
    </citation>
    <scope>NUCLEOTIDE SEQUENCE [LARGE SCALE GENOMIC DNA]</scope>
    <source>
        <strain evidence="2 3">HJA6</strain>
    </source>
</reference>
<feature type="domain" description="Hydantoinase B/oxoprolinase" evidence="1">
    <location>
        <begin position="11"/>
        <end position="520"/>
    </location>
</feature>
<dbReference type="Proteomes" id="UP001196565">
    <property type="component" value="Unassembled WGS sequence"/>
</dbReference>
<dbReference type="Pfam" id="PF02538">
    <property type="entry name" value="Hydantoinase_B"/>
    <property type="match status" value="1"/>
</dbReference>